<feature type="transmembrane region" description="Helical" evidence="4">
    <location>
        <begin position="299"/>
        <end position="319"/>
    </location>
</feature>
<keyword evidence="4" id="KW-0812">Transmembrane</keyword>
<evidence type="ECO:0000256" key="2">
    <source>
        <dbReference type="ARBA" id="ARBA00023125"/>
    </source>
</evidence>
<accession>A0ABU9DK39</accession>
<comment type="caution">
    <text evidence="6">The sequence shown here is derived from an EMBL/GenBank/DDBJ whole genome shotgun (WGS) entry which is preliminary data.</text>
</comment>
<keyword evidence="2" id="KW-0238">DNA-binding</keyword>
<dbReference type="SUPFAM" id="SSF46689">
    <property type="entry name" value="Homeodomain-like"/>
    <property type="match status" value="2"/>
</dbReference>
<dbReference type="Pfam" id="PF12833">
    <property type="entry name" value="HTH_18"/>
    <property type="match status" value="1"/>
</dbReference>
<keyword evidence="3" id="KW-0804">Transcription</keyword>
<feature type="domain" description="HTH araC/xylS-type" evidence="5">
    <location>
        <begin position="662"/>
        <end position="760"/>
    </location>
</feature>
<evidence type="ECO:0000256" key="4">
    <source>
        <dbReference type="SAM" id="Phobius"/>
    </source>
</evidence>
<evidence type="ECO:0000256" key="1">
    <source>
        <dbReference type="ARBA" id="ARBA00023015"/>
    </source>
</evidence>
<dbReference type="InterPro" id="IPR018060">
    <property type="entry name" value="HTH_AraC"/>
</dbReference>
<sequence length="762" mass="87293">MTSFLGKHAFRVALFRRHFASYFVLILIPVIVACTLAHVLVVRLIENDAQKLNDVMMARLSEQTDNAFNSLQTNMINMLATSNIRSLLKEEGNPSPENQQRSELIRSLREQLSKLESDQLAERAFLYFTGYDLVIDADSYTDKSYFFQLRYPLDAMAKHELLSGLNGRKMRDFVMTGTDHMSTVMSYPYNTDTPEVYLIVKVNKARLAALLDIPENWAAGTALLAGGEVLGQSRLSGEEARQMARLARQQTESHAQAAGFRTVGDQAVSIVPSQFDDSYAYLSIVDLPVLMKPAHVTQVISWSFLLFFVIVGSFVSYHLSRRIYKPIMEIRENLKLHRSADGQTMRTGGNDFDAIKRFSQLIVTENRKLSQRVDGMLPILQEYFIAKILLGEYKDALAIKFYAEEIDFDYARKASRTAYCIALHYDAFTDEPLSETSKTFLVAELKERIQGLIPSPVWLCQTKPELLVCVVEDDPLLHVTPVEHAEMIKLALKLHSKYYRATIGIGRKVHAIEHLHLSYDQALSALQRRGLHAEVEICGDSCSWEPPSCETFLSVQEINRVLNRYKSREYDQLLQGALLMLEEGLKRRVPAAQMKYLCADLLNTWIRALQSESKDFDVLFYAGLFEQLNRCMTGDELRRCFIAIHGQLFPEPEENSRIKKLTDILAYIHEHYHEELSIEQFASQLNMSVGHFSRTFKEEVGEKYVEYIARYRLQKAKELLLGTDLRIDDIAGLVGYWGRHSFIRMFRKYEGVTPAKYRTSHP</sequence>
<dbReference type="EMBL" id="JBBPCC010000008">
    <property type="protein sequence ID" value="MEK8129149.1"/>
    <property type="molecule type" value="Genomic_DNA"/>
</dbReference>
<feature type="transmembrane region" description="Helical" evidence="4">
    <location>
        <begin position="20"/>
        <end position="41"/>
    </location>
</feature>
<name>A0ABU9DK39_9BACL</name>
<dbReference type="PANTHER" id="PTHR43280">
    <property type="entry name" value="ARAC-FAMILY TRANSCRIPTIONAL REGULATOR"/>
    <property type="match status" value="1"/>
</dbReference>
<evidence type="ECO:0000259" key="5">
    <source>
        <dbReference type="PROSITE" id="PS01124"/>
    </source>
</evidence>
<organism evidence="6 7">
    <name type="scientific">Paenibacillus filicis</name>
    <dbReference type="NCBI Taxonomy" id="669464"/>
    <lineage>
        <taxon>Bacteria</taxon>
        <taxon>Bacillati</taxon>
        <taxon>Bacillota</taxon>
        <taxon>Bacilli</taxon>
        <taxon>Bacillales</taxon>
        <taxon>Paenibacillaceae</taxon>
        <taxon>Paenibacillus</taxon>
    </lineage>
</organism>
<dbReference type="InterPro" id="IPR009057">
    <property type="entry name" value="Homeodomain-like_sf"/>
</dbReference>
<reference evidence="6 7" key="1">
    <citation type="submission" date="2024-04" db="EMBL/GenBank/DDBJ databases">
        <title>draft genome sequnece of Paenibacillus filicis.</title>
        <authorList>
            <person name="Kim D.-U."/>
        </authorList>
    </citation>
    <scope>NUCLEOTIDE SEQUENCE [LARGE SCALE GENOMIC DNA]</scope>
    <source>
        <strain evidence="6 7">KACC14197</strain>
    </source>
</reference>
<dbReference type="PROSITE" id="PS01124">
    <property type="entry name" value="HTH_ARAC_FAMILY_2"/>
    <property type="match status" value="1"/>
</dbReference>
<evidence type="ECO:0000256" key="3">
    <source>
        <dbReference type="ARBA" id="ARBA00023163"/>
    </source>
</evidence>
<proteinExistence type="predicted"/>
<dbReference type="SMART" id="SM00342">
    <property type="entry name" value="HTH_ARAC"/>
    <property type="match status" value="1"/>
</dbReference>
<keyword evidence="4" id="KW-1133">Transmembrane helix</keyword>
<protein>
    <submittedName>
        <fullName evidence="6">Helix-turn-helix domain-containing protein</fullName>
    </submittedName>
</protein>
<dbReference type="Proteomes" id="UP001469365">
    <property type="component" value="Unassembled WGS sequence"/>
</dbReference>
<dbReference type="Gene3D" id="1.10.10.60">
    <property type="entry name" value="Homeodomain-like"/>
    <property type="match status" value="2"/>
</dbReference>
<dbReference type="PANTHER" id="PTHR43280:SF28">
    <property type="entry name" value="HTH-TYPE TRANSCRIPTIONAL ACTIVATOR RHAS"/>
    <property type="match status" value="1"/>
</dbReference>
<dbReference type="InterPro" id="IPR041522">
    <property type="entry name" value="CdaR_GGDEF"/>
</dbReference>
<dbReference type="Pfam" id="PF17853">
    <property type="entry name" value="GGDEF_2"/>
    <property type="match status" value="1"/>
</dbReference>
<gene>
    <name evidence="6" type="ORF">WMW72_14685</name>
</gene>
<dbReference type="PROSITE" id="PS51257">
    <property type="entry name" value="PROKAR_LIPOPROTEIN"/>
    <property type="match status" value="1"/>
</dbReference>
<keyword evidence="4" id="KW-0472">Membrane</keyword>
<evidence type="ECO:0000313" key="6">
    <source>
        <dbReference type="EMBL" id="MEK8129149.1"/>
    </source>
</evidence>
<keyword evidence="1" id="KW-0805">Transcription regulation</keyword>
<keyword evidence="7" id="KW-1185">Reference proteome</keyword>
<evidence type="ECO:0000313" key="7">
    <source>
        <dbReference type="Proteomes" id="UP001469365"/>
    </source>
</evidence>
<dbReference type="RefSeq" id="WP_341416241.1">
    <property type="nucleotide sequence ID" value="NZ_JBBPCC010000008.1"/>
</dbReference>